<proteinExistence type="predicted"/>
<organism evidence="4 5">
    <name type="scientific">Escallonia herrerae</name>
    <dbReference type="NCBI Taxonomy" id="1293975"/>
    <lineage>
        <taxon>Eukaryota</taxon>
        <taxon>Viridiplantae</taxon>
        <taxon>Streptophyta</taxon>
        <taxon>Embryophyta</taxon>
        <taxon>Tracheophyta</taxon>
        <taxon>Spermatophyta</taxon>
        <taxon>Magnoliopsida</taxon>
        <taxon>eudicotyledons</taxon>
        <taxon>Gunneridae</taxon>
        <taxon>Pentapetalae</taxon>
        <taxon>asterids</taxon>
        <taxon>campanulids</taxon>
        <taxon>Escalloniales</taxon>
        <taxon>Escalloniaceae</taxon>
        <taxon>Escallonia</taxon>
    </lineage>
</organism>
<dbReference type="Gene3D" id="1.10.1000.11">
    <property type="entry name" value="Arf Nucleotide-binding Site Opener,domain 2"/>
    <property type="match status" value="1"/>
</dbReference>
<dbReference type="InterPro" id="IPR023394">
    <property type="entry name" value="Sec7_C_sf"/>
</dbReference>
<dbReference type="GO" id="GO:0016020">
    <property type="term" value="C:membrane"/>
    <property type="evidence" value="ECO:0007669"/>
    <property type="project" value="UniProtKB-SubCell"/>
</dbReference>
<feature type="domain" description="SEC7" evidence="3">
    <location>
        <begin position="19"/>
        <end position="79"/>
    </location>
</feature>
<evidence type="ECO:0000256" key="2">
    <source>
        <dbReference type="ARBA" id="ARBA00004514"/>
    </source>
</evidence>
<dbReference type="GO" id="GO:0005085">
    <property type="term" value="F:guanyl-nucleotide exchange factor activity"/>
    <property type="evidence" value="ECO:0007669"/>
    <property type="project" value="InterPro"/>
</dbReference>
<dbReference type="Pfam" id="PF01369">
    <property type="entry name" value="Sec7"/>
    <property type="match status" value="1"/>
</dbReference>
<dbReference type="PANTHER" id="PTHR10663:SF388">
    <property type="entry name" value="GOLGI-SPECIFIC BREFELDIN A-RESISTANCE GUANINE NUCLEOTIDE EXCHANGE FACTOR 1"/>
    <property type="match status" value="1"/>
</dbReference>
<dbReference type="InterPro" id="IPR035999">
    <property type="entry name" value="Sec7_dom_sf"/>
</dbReference>
<dbReference type="EMBL" id="JAVXUP010000002">
    <property type="protein sequence ID" value="KAK3043745.1"/>
    <property type="molecule type" value="Genomic_DNA"/>
</dbReference>
<dbReference type="GO" id="GO:0012505">
    <property type="term" value="C:endomembrane system"/>
    <property type="evidence" value="ECO:0007669"/>
    <property type="project" value="UniProtKB-ARBA"/>
</dbReference>
<dbReference type="GO" id="GO:0032012">
    <property type="term" value="P:regulation of ARF protein signal transduction"/>
    <property type="evidence" value="ECO:0007669"/>
    <property type="project" value="InterPro"/>
</dbReference>
<comment type="caution">
    <text evidence="4">The sequence shown here is derived from an EMBL/GenBank/DDBJ whole genome shotgun (WGS) entry which is preliminary data.</text>
</comment>
<reference evidence="4" key="1">
    <citation type="submission" date="2022-12" db="EMBL/GenBank/DDBJ databases">
        <title>Draft genome assemblies for two species of Escallonia (Escalloniales).</title>
        <authorList>
            <person name="Chanderbali A."/>
            <person name="Dervinis C."/>
            <person name="Anghel I."/>
            <person name="Soltis D."/>
            <person name="Soltis P."/>
            <person name="Zapata F."/>
        </authorList>
    </citation>
    <scope>NUCLEOTIDE SEQUENCE</scope>
    <source>
        <strain evidence="4">UCBG64.0493</strain>
        <tissue evidence="4">Leaf</tissue>
    </source>
</reference>
<dbReference type="Proteomes" id="UP001188597">
    <property type="component" value="Unassembled WGS sequence"/>
</dbReference>
<name>A0AA88XSH1_9ASTE</name>
<dbReference type="AlphaFoldDB" id="A0AA88XSH1"/>
<dbReference type="InterPro" id="IPR000904">
    <property type="entry name" value="Sec7_dom"/>
</dbReference>
<gene>
    <name evidence="4" type="ORF">RJ639_001941</name>
</gene>
<evidence type="ECO:0000256" key="1">
    <source>
        <dbReference type="ARBA" id="ARBA00004287"/>
    </source>
</evidence>
<evidence type="ECO:0000313" key="5">
    <source>
        <dbReference type="Proteomes" id="UP001188597"/>
    </source>
</evidence>
<evidence type="ECO:0000313" key="4">
    <source>
        <dbReference type="EMBL" id="KAK3043745.1"/>
    </source>
</evidence>
<comment type="subcellular location">
    <subcellularLocation>
        <location evidence="2">Cytoplasm</location>
        <location evidence="2">Cytosol</location>
    </subcellularLocation>
    <subcellularLocation>
        <location evidence="1">Membrane</location>
        <topology evidence="1">Peripheral membrane protein</topology>
        <orientation evidence="1">Cytoplasmic side</orientation>
    </subcellularLocation>
</comment>
<protein>
    <recommendedName>
        <fullName evidence="3">SEC7 domain-containing protein</fullName>
    </recommendedName>
</protein>
<dbReference type="GO" id="GO:0016192">
    <property type="term" value="P:vesicle-mediated transport"/>
    <property type="evidence" value="ECO:0007669"/>
    <property type="project" value="UniProtKB-ARBA"/>
</dbReference>
<dbReference type="GO" id="GO:0005829">
    <property type="term" value="C:cytosol"/>
    <property type="evidence" value="ECO:0007669"/>
    <property type="project" value="UniProtKB-SubCell"/>
</dbReference>
<accession>A0AA88XSH1</accession>
<dbReference type="SUPFAM" id="SSF48425">
    <property type="entry name" value="Sec7 domain"/>
    <property type="match status" value="1"/>
</dbReference>
<sequence length="79" mass="8930">MIIRVSMIIGDVDVMSHSSCMPNLARIAKAEIVSRITNVSCREGFHEFAPTFDFRDMNLDIALRIFLGTFRLPGESQKI</sequence>
<keyword evidence="5" id="KW-1185">Reference proteome</keyword>
<dbReference type="PANTHER" id="PTHR10663">
    <property type="entry name" value="GUANYL-NUCLEOTIDE EXCHANGE FACTOR"/>
    <property type="match status" value="1"/>
</dbReference>
<evidence type="ECO:0000259" key="3">
    <source>
        <dbReference type="Pfam" id="PF01369"/>
    </source>
</evidence>